<dbReference type="RefSeq" id="WP_378142940.1">
    <property type="nucleotide sequence ID" value="NZ_JBHSDW010000008.1"/>
</dbReference>
<gene>
    <name evidence="3" type="ORF">VLK81_04610</name>
</gene>
<feature type="region of interest" description="Disordered" evidence="1">
    <location>
        <begin position="492"/>
        <end position="520"/>
    </location>
</feature>
<feature type="transmembrane region" description="Helical" evidence="2">
    <location>
        <begin position="373"/>
        <end position="399"/>
    </location>
</feature>
<feature type="compositionally biased region" description="Basic and acidic residues" evidence="1">
    <location>
        <begin position="494"/>
        <end position="503"/>
    </location>
</feature>
<keyword evidence="2" id="KW-0812">Transmembrane</keyword>
<proteinExistence type="predicted"/>
<keyword evidence="2" id="KW-1133">Transmembrane helix</keyword>
<keyword evidence="4" id="KW-1185">Reference proteome</keyword>
<evidence type="ECO:0000256" key="1">
    <source>
        <dbReference type="SAM" id="MobiDB-lite"/>
    </source>
</evidence>
<evidence type="ECO:0000256" key="2">
    <source>
        <dbReference type="SAM" id="Phobius"/>
    </source>
</evidence>
<feature type="transmembrane region" description="Helical" evidence="2">
    <location>
        <begin position="411"/>
        <end position="430"/>
    </location>
</feature>
<feature type="compositionally biased region" description="Basic and acidic residues" evidence="1">
    <location>
        <begin position="510"/>
        <end position="520"/>
    </location>
</feature>
<dbReference type="Proteomes" id="UP001357733">
    <property type="component" value="Unassembled WGS sequence"/>
</dbReference>
<dbReference type="AlphaFoldDB" id="A0AAW9MX82"/>
<dbReference type="PANTHER" id="PTHR37826">
    <property type="entry name" value="FLOTILLIN BAND_7_5 DOMAIN PROTEIN"/>
    <property type="match status" value="1"/>
</dbReference>
<accession>A0AAW9MX82</accession>
<dbReference type="EMBL" id="JAYKOT010000003">
    <property type="protein sequence ID" value="MEB3429302.1"/>
    <property type="molecule type" value="Genomic_DNA"/>
</dbReference>
<keyword evidence="2" id="KW-0472">Membrane</keyword>
<protein>
    <submittedName>
        <fullName evidence="3">TFIIB-type zinc ribbon-containing protein</fullName>
    </submittedName>
</protein>
<dbReference type="PANTHER" id="PTHR37826:SF3">
    <property type="entry name" value="J DOMAIN-CONTAINING PROTEIN"/>
    <property type="match status" value="1"/>
</dbReference>
<comment type="caution">
    <text evidence="3">The sequence shown here is derived from an EMBL/GenBank/DDBJ whole genome shotgun (WGS) entry which is preliminary data.</text>
</comment>
<sequence>MAYRGDLMALDGDTKIRDMSSNLKDGQVKCPKCGATDISTNTKTGRLRCNFCRHEFELDLAPKDQDISTLEGTTMGTGAADIDKAAEDIVTVKCESCGAEVIIDTKTSTQARCHWCRNTLSINNIIPNGAVPDVILPFKVTKSDAQKEIEKFVKQRKFFAHPKFTREFSTENICGVYLPYMLVDLNAHMRLWGEGQIETARYEVKDGDEKHTEYDADSYEVVRDFDILIDDLSIESSTDKLNYSAKDKTTNIINAIMPFDTENCVKFNSGYMKGYTSEKRDSNIEALRETIEAQSSDVARFAAKETIEDYDRGVRWEEEEYKIKGDSWKAAYLPIWLYSYMQKKNGKNLLHYVAVNARTKETMGSVPINFTKLFICSVLVEIFSGILAYILNIIAAMSYFDDTKFQDSKDFFWILLISGFLFYITIYMQYRNSEERHHYENETKHEIKNLRCEDRFLKKLTGLISSEIEGENSSELKGNRLDLNKDKKLKKAKDKGVLDEAKENKKRLNKTLDKSKDKLN</sequence>
<reference evidence="3 4" key="1">
    <citation type="submission" date="2024-01" db="EMBL/GenBank/DDBJ databases">
        <title>Complete genome sequence of Citroniella saccharovorans strain M6.X9, isolated from human fecal sample.</title>
        <authorList>
            <person name="Cheng G."/>
            <person name="Westerholm M."/>
            <person name="Schnurer A."/>
        </authorList>
    </citation>
    <scope>NUCLEOTIDE SEQUENCE [LARGE SCALE GENOMIC DNA]</scope>
    <source>
        <strain evidence="3 4">DSM 29873</strain>
    </source>
</reference>
<evidence type="ECO:0000313" key="4">
    <source>
        <dbReference type="Proteomes" id="UP001357733"/>
    </source>
</evidence>
<organism evidence="3 4">
    <name type="scientific">Citroniella saccharovorans</name>
    <dbReference type="NCBI Taxonomy" id="2053367"/>
    <lineage>
        <taxon>Bacteria</taxon>
        <taxon>Bacillati</taxon>
        <taxon>Bacillota</taxon>
        <taxon>Tissierellia</taxon>
        <taxon>Tissierellales</taxon>
        <taxon>Peptoniphilaceae</taxon>
        <taxon>Citroniella</taxon>
    </lineage>
</organism>
<name>A0AAW9MX82_9FIRM</name>
<evidence type="ECO:0000313" key="3">
    <source>
        <dbReference type="EMBL" id="MEB3429302.1"/>
    </source>
</evidence>